<dbReference type="AlphaFoldDB" id="A0A6N6MJB2"/>
<keyword evidence="4" id="KW-1185">Reference proteome</keyword>
<proteinExistence type="inferred from homology"/>
<dbReference type="Gene3D" id="1.10.10.1550">
    <property type="entry name" value="ROS/MUCR transcriptional regulator protein"/>
    <property type="match status" value="1"/>
</dbReference>
<evidence type="ECO:0000256" key="1">
    <source>
        <dbReference type="ARBA" id="ARBA00007031"/>
    </source>
</evidence>
<protein>
    <submittedName>
        <fullName evidence="3">MucR family transcriptional regulator</fullName>
    </submittedName>
</protein>
<gene>
    <name evidence="3" type="ORF">F6X51_20215</name>
</gene>
<dbReference type="GO" id="GO:0008270">
    <property type="term" value="F:zinc ion binding"/>
    <property type="evidence" value="ECO:0007669"/>
    <property type="project" value="InterPro"/>
</dbReference>
<dbReference type="GO" id="GO:0003677">
    <property type="term" value="F:DNA binding"/>
    <property type="evidence" value="ECO:0007669"/>
    <property type="project" value="InterPro"/>
</dbReference>
<comment type="similarity">
    <text evidence="1">Belongs to the ros/MucR family.</text>
</comment>
<accession>A0A6N6MJB2</accession>
<name>A0A6N6MJB2_9HYPH</name>
<dbReference type="Pfam" id="PF05443">
    <property type="entry name" value="ROS_MUCR"/>
    <property type="match status" value="1"/>
</dbReference>
<evidence type="ECO:0000313" key="3">
    <source>
        <dbReference type="EMBL" id="KAB1071215.1"/>
    </source>
</evidence>
<organism evidence="3 4">
    <name type="scientific">Methylobacterium planeticum</name>
    <dbReference type="NCBI Taxonomy" id="2615211"/>
    <lineage>
        <taxon>Bacteria</taxon>
        <taxon>Pseudomonadati</taxon>
        <taxon>Pseudomonadota</taxon>
        <taxon>Alphaproteobacteria</taxon>
        <taxon>Hyphomicrobiales</taxon>
        <taxon>Methylobacteriaceae</taxon>
        <taxon>Methylobacterium</taxon>
    </lineage>
</organism>
<sequence length="162" mass="17333">MAELEEALPANHLELAADIVSAYVSNNPVRATDLPSLISDIHAALNNLAAGPSGKAEQEAEKATPAQIRKSITPDGLISFVDGRPYKTLKRHLTGHGLDPYSYRARYGLPSDYPMVAASYAAQRSELAKSLGLGQLGGRVKREADEGASEAPKRRGRPKKGE</sequence>
<evidence type="ECO:0000256" key="2">
    <source>
        <dbReference type="SAM" id="MobiDB-lite"/>
    </source>
</evidence>
<dbReference type="EMBL" id="VZZJ01000020">
    <property type="protein sequence ID" value="KAB1071215.1"/>
    <property type="molecule type" value="Genomic_DNA"/>
</dbReference>
<evidence type="ECO:0000313" key="4">
    <source>
        <dbReference type="Proteomes" id="UP000441523"/>
    </source>
</evidence>
<reference evidence="3 4" key="1">
    <citation type="submission" date="2019-09" db="EMBL/GenBank/DDBJ databases">
        <title>YIM 132548 draft genome.</title>
        <authorList>
            <person name="Jiang L."/>
        </authorList>
    </citation>
    <scope>NUCLEOTIDE SEQUENCE [LARGE SCALE GENOMIC DNA]</scope>
    <source>
        <strain evidence="3 4">YIM 132548</strain>
    </source>
</reference>
<dbReference type="Proteomes" id="UP000441523">
    <property type="component" value="Unassembled WGS sequence"/>
</dbReference>
<dbReference type="InterPro" id="IPR041920">
    <property type="entry name" value="ROS/MUCR_sf"/>
</dbReference>
<dbReference type="RefSeq" id="WP_150965473.1">
    <property type="nucleotide sequence ID" value="NZ_VZZJ01000020.1"/>
</dbReference>
<comment type="caution">
    <text evidence="3">The sequence shown here is derived from an EMBL/GenBank/DDBJ whole genome shotgun (WGS) entry which is preliminary data.</text>
</comment>
<feature type="region of interest" description="Disordered" evidence="2">
    <location>
        <begin position="131"/>
        <end position="162"/>
    </location>
</feature>
<dbReference type="GO" id="GO:0006355">
    <property type="term" value="P:regulation of DNA-templated transcription"/>
    <property type="evidence" value="ECO:0007669"/>
    <property type="project" value="InterPro"/>
</dbReference>
<dbReference type="InterPro" id="IPR008807">
    <property type="entry name" value="ROS_MUCR"/>
</dbReference>